<dbReference type="Proteomes" id="UP000225706">
    <property type="component" value="Unassembled WGS sequence"/>
</dbReference>
<sequence>MTTKLAGTKRQSYTVSDKLRIINFAEQHGNLAAEREFGVSESNVRLWRKSKENLKKMPRLKRANREAHVTERVKTALTRENTNLAVIPGGLTSILQPLDVSLNKPFKDGVRKRWMEWMAEGIHEFTASGRQKKPSEELILSWIAGAWQDISEEMIESSFLKCGITNSLDGSEDDLVYEANDDCNNELDDSFARELFQSDSESEFEGFDISGAAVHLMILLSTLSQEHGYTDTINKAHKEDIIGTIKVGPPTFNSLVMRSFKEPLGQVACWLECLQEYDYEVPSWEEGTLLERNQEEQLKVYPRSHKDISRPKSAEDLLNEENKKVLIVGRPGIEDNGQDENLHKTVKSMLKARVDNDPWGWDEKLHYCMMAFRSSVHSSTEYTPFELMFGREMRIPLDVMMGSGPMNNGSSYSEFVADLQDSLEAVYRDVRQNRQGSEAHGV</sequence>
<dbReference type="EMBL" id="LSMT01001283">
    <property type="protein sequence ID" value="PFX12576.1"/>
    <property type="molecule type" value="Genomic_DNA"/>
</dbReference>
<dbReference type="Gene3D" id="3.30.420.10">
    <property type="entry name" value="Ribonuclease H-like superfamily/Ribonuclease H"/>
    <property type="match status" value="1"/>
</dbReference>
<dbReference type="GO" id="GO:0003676">
    <property type="term" value="F:nucleic acid binding"/>
    <property type="evidence" value="ECO:0007669"/>
    <property type="project" value="InterPro"/>
</dbReference>
<feature type="domain" description="Brinker DNA-binding" evidence="2">
    <location>
        <begin position="10"/>
        <end position="55"/>
    </location>
</feature>
<accession>A0A2B4R5Z2</accession>
<dbReference type="STRING" id="50429.A0A2B4R5Z2"/>
<protein>
    <submittedName>
        <fullName evidence="3">Pogo transposable element with KRAB domain</fullName>
    </submittedName>
</protein>
<name>A0A2B4R5Z2_STYPI</name>
<organism evidence="3 4">
    <name type="scientific">Stylophora pistillata</name>
    <name type="common">Smooth cauliflower coral</name>
    <dbReference type="NCBI Taxonomy" id="50429"/>
    <lineage>
        <taxon>Eukaryota</taxon>
        <taxon>Metazoa</taxon>
        <taxon>Cnidaria</taxon>
        <taxon>Anthozoa</taxon>
        <taxon>Hexacorallia</taxon>
        <taxon>Scleractinia</taxon>
        <taxon>Astrocoeniina</taxon>
        <taxon>Pocilloporidae</taxon>
        <taxon>Stylophora</taxon>
    </lineage>
</organism>
<reference evidence="4" key="1">
    <citation type="journal article" date="2017" name="bioRxiv">
        <title>Comparative analysis of the genomes of Stylophora pistillata and Acropora digitifera provides evidence for extensive differences between species of corals.</title>
        <authorList>
            <person name="Voolstra C.R."/>
            <person name="Li Y."/>
            <person name="Liew Y.J."/>
            <person name="Baumgarten S."/>
            <person name="Zoccola D."/>
            <person name="Flot J.-F."/>
            <person name="Tambutte S."/>
            <person name="Allemand D."/>
            <person name="Aranda M."/>
        </authorList>
    </citation>
    <scope>NUCLEOTIDE SEQUENCE [LARGE SCALE GENOMIC DNA]</scope>
</reference>
<dbReference type="PANTHER" id="PTHR37984:SF5">
    <property type="entry name" value="PROTEIN NYNRIN-LIKE"/>
    <property type="match status" value="1"/>
</dbReference>
<keyword evidence="4" id="KW-1185">Reference proteome</keyword>
<feature type="domain" description="DDE-1" evidence="1">
    <location>
        <begin position="65"/>
        <end position="159"/>
    </location>
</feature>
<evidence type="ECO:0000259" key="2">
    <source>
        <dbReference type="Pfam" id="PF09607"/>
    </source>
</evidence>
<dbReference type="SUPFAM" id="SSF53098">
    <property type="entry name" value="Ribonuclease H-like"/>
    <property type="match status" value="1"/>
</dbReference>
<comment type="caution">
    <text evidence="3">The sequence shown here is derived from an EMBL/GenBank/DDBJ whole genome shotgun (WGS) entry which is preliminary data.</text>
</comment>
<dbReference type="Pfam" id="PF09607">
    <property type="entry name" value="BrkDBD"/>
    <property type="match status" value="1"/>
</dbReference>
<dbReference type="AlphaFoldDB" id="A0A2B4R5Z2"/>
<dbReference type="Pfam" id="PF03184">
    <property type="entry name" value="DDE_1"/>
    <property type="match status" value="1"/>
</dbReference>
<dbReference type="PANTHER" id="PTHR37984">
    <property type="entry name" value="PROTEIN CBG26694"/>
    <property type="match status" value="1"/>
</dbReference>
<gene>
    <name evidence="3" type="primary">POGK</name>
    <name evidence="3" type="ORF">AWC38_SpisGene23438</name>
</gene>
<proteinExistence type="predicted"/>
<dbReference type="InterPro" id="IPR036397">
    <property type="entry name" value="RNaseH_sf"/>
</dbReference>
<dbReference type="InterPro" id="IPR004875">
    <property type="entry name" value="DDE_SF_endonuclease_dom"/>
</dbReference>
<dbReference type="InterPro" id="IPR012337">
    <property type="entry name" value="RNaseH-like_sf"/>
</dbReference>
<evidence type="ECO:0000313" key="4">
    <source>
        <dbReference type="Proteomes" id="UP000225706"/>
    </source>
</evidence>
<dbReference type="InterPro" id="IPR018586">
    <property type="entry name" value="Brinker_DNA-bd"/>
</dbReference>
<evidence type="ECO:0000259" key="1">
    <source>
        <dbReference type="Pfam" id="PF03184"/>
    </source>
</evidence>
<dbReference type="InterPro" id="IPR050951">
    <property type="entry name" value="Retrovirus_Pol_polyprotein"/>
</dbReference>
<evidence type="ECO:0000313" key="3">
    <source>
        <dbReference type="EMBL" id="PFX12576.1"/>
    </source>
</evidence>